<evidence type="ECO:0000313" key="1">
    <source>
        <dbReference type="EMBL" id="PWA49500.1"/>
    </source>
</evidence>
<dbReference type="Proteomes" id="UP000245207">
    <property type="component" value="Unassembled WGS sequence"/>
</dbReference>
<dbReference type="AlphaFoldDB" id="A0A2U1LKH0"/>
<dbReference type="PANTHER" id="PTHR19229:SF205">
    <property type="entry name" value="ABC TRANSPORTER A FAMILY MEMBER 1-RELATED"/>
    <property type="match status" value="1"/>
</dbReference>
<protein>
    <submittedName>
        <fullName evidence="1">AAA+ ATPase domain-containing protein</fullName>
    </submittedName>
</protein>
<dbReference type="PANTHER" id="PTHR19229">
    <property type="entry name" value="ATP-BINDING CASSETTE TRANSPORTER SUBFAMILY A ABCA"/>
    <property type="match status" value="1"/>
</dbReference>
<gene>
    <name evidence="1" type="ORF">CTI12_AA473290</name>
</gene>
<proteinExistence type="predicted"/>
<dbReference type="GO" id="GO:0140359">
    <property type="term" value="F:ABC-type transporter activity"/>
    <property type="evidence" value="ECO:0007669"/>
    <property type="project" value="InterPro"/>
</dbReference>
<dbReference type="EMBL" id="PKPP01008896">
    <property type="protein sequence ID" value="PWA49500.1"/>
    <property type="molecule type" value="Genomic_DNA"/>
</dbReference>
<sequence>MVLIEIKERSKPEDGEKITESLKDSTKVANFTSGSNKEHIPTIGNYLTISAQITLTKVEFGSIGKADGLVNDANFLGNFCSLCIASTSSDKYDQVVHKSLVDVRLTEATRVRARSYSGGMKRHLSVAISLIGDPKLAIIVELAKKIRNFNFC</sequence>
<dbReference type="GO" id="GO:0016020">
    <property type="term" value="C:membrane"/>
    <property type="evidence" value="ECO:0007669"/>
    <property type="project" value="InterPro"/>
</dbReference>
<reference evidence="1 2" key="1">
    <citation type="journal article" date="2018" name="Mol. Plant">
        <title>The genome of Artemisia annua provides insight into the evolution of Asteraceae family and artemisinin biosynthesis.</title>
        <authorList>
            <person name="Shen Q."/>
            <person name="Zhang L."/>
            <person name="Liao Z."/>
            <person name="Wang S."/>
            <person name="Yan T."/>
            <person name="Shi P."/>
            <person name="Liu M."/>
            <person name="Fu X."/>
            <person name="Pan Q."/>
            <person name="Wang Y."/>
            <person name="Lv Z."/>
            <person name="Lu X."/>
            <person name="Zhang F."/>
            <person name="Jiang W."/>
            <person name="Ma Y."/>
            <person name="Chen M."/>
            <person name="Hao X."/>
            <person name="Li L."/>
            <person name="Tang Y."/>
            <person name="Lv G."/>
            <person name="Zhou Y."/>
            <person name="Sun X."/>
            <person name="Brodelius P.E."/>
            <person name="Rose J.K.C."/>
            <person name="Tang K."/>
        </authorList>
    </citation>
    <scope>NUCLEOTIDE SEQUENCE [LARGE SCALE GENOMIC DNA]</scope>
    <source>
        <strain evidence="2">cv. Huhao1</strain>
        <tissue evidence="1">Leaf</tissue>
    </source>
</reference>
<keyword evidence="2" id="KW-1185">Reference proteome</keyword>
<accession>A0A2U1LKH0</accession>
<organism evidence="1 2">
    <name type="scientific">Artemisia annua</name>
    <name type="common">Sweet wormwood</name>
    <dbReference type="NCBI Taxonomy" id="35608"/>
    <lineage>
        <taxon>Eukaryota</taxon>
        <taxon>Viridiplantae</taxon>
        <taxon>Streptophyta</taxon>
        <taxon>Embryophyta</taxon>
        <taxon>Tracheophyta</taxon>
        <taxon>Spermatophyta</taxon>
        <taxon>Magnoliopsida</taxon>
        <taxon>eudicotyledons</taxon>
        <taxon>Gunneridae</taxon>
        <taxon>Pentapetalae</taxon>
        <taxon>asterids</taxon>
        <taxon>campanulids</taxon>
        <taxon>Asterales</taxon>
        <taxon>Asteraceae</taxon>
        <taxon>Asteroideae</taxon>
        <taxon>Anthemideae</taxon>
        <taxon>Artemisiinae</taxon>
        <taxon>Artemisia</taxon>
    </lineage>
</organism>
<dbReference type="OrthoDB" id="10255969at2759"/>
<comment type="caution">
    <text evidence="1">The sequence shown here is derived from an EMBL/GenBank/DDBJ whole genome shotgun (WGS) entry which is preliminary data.</text>
</comment>
<dbReference type="InterPro" id="IPR026082">
    <property type="entry name" value="ABCA"/>
</dbReference>
<dbReference type="STRING" id="35608.A0A2U1LKH0"/>
<dbReference type="GO" id="GO:0005319">
    <property type="term" value="F:lipid transporter activity"/>
    <property type="evidence" value="ECO:0007669"/>
    <property type="project" value="TreeGrafter"/>
</dbReference>
<name>A0A2U1LKH0_ARTAN</name>
<evidence type="ECO:0000313" key="2">
    <source>
        <dbReference type="Proteomes" id="UP000245207"/>
    </source>
</evidence>